<comment type="subcellular location">
    <subcellularLocation>
        <location evidence="1">Cell outer membrane</location>
    </subcellularLocation>
</comment>
<dbReference type="RefSeq" id="WP_053047034.1">
    <property type="nucleotide sequence ID" value="NZ_CP059733.1"/>
</dbReference>
<accession>A0AAE9Z3P5</accession>
<evidence type="ECO:0000256" key="2">
    <source>
        <dbReference type="ARBA" id="ARBA00005722"/>
    </source>
</evidence>
<comment type="similarity">
    <text evidence="2">Belongs to the MipA/OmpV family.</text>
</comment>
<evidence type="ECO:0000313" key="8">
    <source>
        <dbReference type="Proteomes" id="UP000032352"/>
    </source>
</evidence>
<protein>
    <submittedName>
        <fullName evidence="7">MipA/OmpV family protein</fullName>
    </submittedName>
</protein>
<evidence type="ECO:0000256" key="1">
    <source>
        <dbReference type="ARBA" id="ARBA00004442"/>
    </source>
</evidence>
<dbReference type="AlphaFoldDB" id="A0AAE9Z3P5"/>
<dbReference type="EMBL" id="CP059733">
    <property type="protein sequence ID" value="WDE05988.1"/>
    <property type="molecule type" value="Genomic_DNA"/>
</dbReference>
<sequence>MLSRKLFATLFLLFLGIPVCYATETAAGEPAATEEQEEESDFSFQAMVGVSVAYDSSLLKGVHQQDADDYLNLAFLVDVYYRGFFIQSNHRRANGLWDGTSHGGEFGYQIEANEEWELDIILKNYLGGIEPGELIDKKEKNIPTLEGLENRLPGHGVAIRYSRFIDDQMYSLDLARLSMEGEESGWLLEGFYSYFIPYRNWDIYYGGALTYYSSSIVDYFYGIDQHEVSPARDLYQAGGGFRAQFEIVAQYPLSKSWSFNGTITQSFYSDSFTDSPLVDHIYTTQIMLGVLYVF</sequence>
<reference evidence="7 8" key="2">
    <citation type="journal article" date="2022" name="Mar. Drugs">
        <title>Bioassay-Guided Fractionation Leads to the Detection of Cholic Acid Generated by the Rare Thalassomonas sp.</title>
        <authorList>
            <person name="Pheiffer F."/>
            <person name="Schneider Y.K."/>
            <person name="Hansen E.H."/>
            <person name="Andersen J.H."/>
            <person name="Isaksson J."/>
            <person name="Busche T."/>
            <person name="R C."/>
            <person name="Kalinowski J."/>
            <person name="Zyl L.V."/>
            <person name="Trindade M."/>
        </authorList>
    </citation>
    <scope>NUCLEOTIDE SEQUENCE [LARGE SCALE GENOMIC DNA]</scope>
    <source>
        <strain evidence="7 8">XOM25</strain>
    </source>
</reference>
<dbReference type="PANTHER" id="PTHR38776">
    <property type="entry name" value="MLTA-INTERACTING PROTEIN-RELATED"/>
    <property type="match status" value="1"/>
</dbReference>
<feature type="chain" id="PRO_5042281827" evidence="6">
    <location>
        <begin position="23"/>
        <end position="294"/>
    </location>
</feature>
<dbReference type="PANTHER" id="PTHR38776:SF1">
    <property type="entry name" value="MLTA-INTERACTING PROTEIN-RELATED"/>
    <property type="match status" value="1"/>
</dbReference>
<feature type="signal peptide" evidence="6">
    <location>
        <begin position="1"/>
        <end position="22"/>
    </location>
</feature>
<evidence type="ECO:0000256" key="4">
    <source>
        <dbReference type="ARBA" id="ARBA00023136"/>
    </source>
</evidence>
<keyword evidence="3 6" id="KW-0732">Signal</keyword>
<evidence type="ECO:0000256" key="5">
    <source>
        <dbReference type="ARBA" id="ARBA00023237"/>
    </source>
</evidence>
<organism evidence="7 8">
    <name type="scientific">Thalassomonas viridans</name>
    <dbReference type="NCBI Taxonomy" id="137584"/>
    <lineage>
        <taxon>Bacteria</taxon>
        <taxon>Pseudomonadati</taxon>
        <taxon>Pseudomonadota</taxon>
        <taxon>Gammaproteobacteria</taxon>
        <taxon>Alteromonadales</taxon>
        <taxon>Colwelliaceae</taxon>
        <taxon>Thalassomonas</taxon>
    </lineage>
</organism>
<keyword evidence="5" id="KW-0998">Cell outer membrane</keyword>
<keyword evidence="4" id="KW-0472">Membrane</keyword>
<dbReference type="Pfam" id="PF06629">
    <property type="entry name" value="MipA"/>
    <property type="match status" value="1"/>
</dbReference>
<evidence type="ECO:0000256" key="6">
    <source>
        <dbReference type="SAM" id="SignalP"/>
    </source>
</evidence>
<reference evidence="7 8" key="1">
    <citation type="journal article" date="2015" name="Genome Announc.">
        <title>Draft Genome Sequences of Marine Isolates of Thalassomonas viridans and Thalassomonas actiniarum.</title>
        <authorList>
            <person name="Olonade I."/>
            <person name="van Zyl L.J."/>
            <person name="Trindade M."/>
        </authorList>
    </citation>
    <scope>NUCLEOTIDE SEQUENCE [LARGE SCALE GENOMIC DNA]</scope>
    <source>
        <strain evidence="7 8">XOM25</strain>
    </source>
</reference>
<dbReference type="KEGG" id="tvd:SG34_003395"/>
<keyword evidence="8" id="KW-1185">Reference proteome</keyword>
<name>A0AAE9Z3P5_9GAMM</name>
<gene>
    <name evidence="7" type="ORF">SG34_003395</name>
</gene>
<evidence type="ECO:0000256" key="3">
    <source>
        <dbReference type="ARBA" id="ARBA00022729"/>
    </source>
</evidence>
<dbReference type="GO" id="GO:0009279">
    <property type="term" value="C:cell outer membrane"/>
    <property type="evidence" value="ECO:0007669"/>
    <property type="project" value="UniProtKB-SubCell"/>
</dbReference>
<dbReference type="Proteomes" id="UP000032352">
    <property type="component" value="Chromosome"/>
</dbReference>
<evidence type="ECO:0000313" key="7">
    <source>
        <dbReference type="EMBL" id="WDE05988.1"/>
    </source>
</evidence>
<dbReference type="InterPro" id="IPR010583">
    <property type="entry name" value="MipA"/>
</dbReference>
<proteinExistence type="inferred from homology"/>